<evidence type="ECO:0000256" key="3">
    <source>
        <dbReference type="ARBA" id="ARBA00022827"/>
    </source>
</evidence>
<dbReference type="Gene3D" id="1.20.120.310">
    <property type="entry name" value="ERV/ALR sulfhydryl oxidase domain"/>
    <property type="match status" value="1"/>
</dbReference>
<dbReference type="Proteomes" id="UP000799118">
    <property type="component" value="Unassembled WGS sequence"/>
</dbReference>
<dbReference type="GO" id="GO:0005739">
    <property type="term" value="C:mitochondrion"/>
    <property type="evidence" value="ECO:0007669"/>
    <property type="project" value="TreeGrafter"/>
</dbReference>
<dbReference type="InterPro" id="IPR017905">
    <property type="entry name" value="ERV/ALR_sulphydryl_oxidase"/>
</dbReference>
<evidence type="ECO:0000256" key="4">
    <source>
        <dbReference type="ARBA" id="ARBA00023002"/>
    </source>
</evidence>
<keyword evidence="3 6" id="KW-0274">FAD</keyword>
<dbReference type="PANTHER" id="PTHR12645:SF0">
    <property type="entry name" value="FAD-LINKED SULFHYDRYL OXIDASE ALR"/>
    <property type="match status" value="1"/>
</dbReference>
<dbReference type="Pfam" id="PF04777">
    <property type="entry name" value="Evr1_Alr"/>
    <property type="match status" value="1"/>
</dbReference>
<protein>
    <recommendedName>
        <fullName evidence="6">Sulfhydryl oxidase</fullName>
        <ecNumber evidence="6">1.8.3.2</ecNumber>
    </recommendedName>
</protein>
<dbReference type="GO" id="GO:0050660">
    <property type="term" value="F:flavin adenine dinucleotide binding"/>
    <property type="evidence" value="ECO:0007669"/>
    <property type="project" value="TreeGrafter"/>
</dbReference>
<dbReference type="PROSITE" id="PS51324">
    <property type="entry name" value="ERV_ALR"/>
    <property type="match status" value="1"/>
</dbReference>
<organism evidence="8 9">
    <name type="scientific">Gymnopus androsaceus JB14</name>
    <dbReference type="NCBI Taxonomy" id="1447944"/>
    <lineage>
        <taxon>Eukaryota</taxon>
        <taxon>Fungi</taxon>
        <taxon>Dikarya</taxon>
        <taxon>Basidiomycota</taxon>
        <taxon>Agaricomycotina</taxon>
        <taxon>Agaricomycetes</taxon>
        <taxon>Agaricomycetidae</taxon>
        <taxon>Agaricales</taxon>
        <taxon>Marasmiineae</taxon>
        <taxon>Omphalotaceae</taxon>
        <taxon>Gymnopus</taxon>
    </lineage>
</organism>
<sequence length="173" mass="18913">LGPDGKPCRVCSSFRNWKSAVDAREQARASSGSGLNTDQNTAVTAPLKSTKSAHPCPPNASELGSATWTFLHTTAAYYPSKPSPAQRANMLSLIYSLPMLYLCRDCAEDFGKDLETHKPTSAVRSREELSKWFCGRHNEVNKKLGKEVWDCAIGKMDETWKDAPGMGGAMISE</sequence>
<dbReference type="InterPro" id="IPR039799">
    <property type="entry name" value="ALR/ERV"/>
</dbReference>
<dbReference type="InterPro" id="IPR036774">
    <property type="entry name" value="ERV/ALR_sulphydryl_oxid_sf"/>
</dbReference>
<keyword evidence="4 6" id="KW-0560">Oxidoreductase</keyword>
<keyword evidence="9" id="KW-1185">Reference proteome</keyword>
<proteinExistence type="predicted"/>
<feature type="non-terminal residue" evidence="8">
    <location>
        <position position="1"/>
    </location>
</feature>
<dbReference type="GO" id="GO:0016971">
    <property type="term" value="F:flavin-dependent sulfhydryl oxidase activity"/>
    <property type="evidence" value="ECO:0007669"/>
    <property type="project" value="InterPro"/>
</dbReference>
<dbReference type="EC" id="1.8.3.2" evidence="6"/>
<comment type="catalytic activity">
    <reaction evidence="6">
        <text>2 R'C(R)SH + O2 = R'C(R)S-S(R)CR' + H2O2</text>
        <dbReference type="Rhea" id="RHEA:17357"/>
        <dbReference type="ChEBI" id="CHEBI:15379"/>
        <dbReference type="ChEBI" id="CHEBI:16240"/>
        <dbReference type="ChEBI" id="CHEBI:16520"/>
        <dbReference type="ChEBI" id="CHEBI:17412"/>
        <dbReference type="EC" id="1.8.3.2"/>
    </reaction>
</comment>
<comment type="cofactor">
    <cofactor evidence="1 6">
        <name>FAD</name>
        <dbReference type="ChEBI" id="CHEBI:57692"/>
    </cofactor>
</comment>
<evidence type="ECO:0000256" key="5">
    <source>
        <dbReference type="ARBA" id="ARBA00023157"/>
    </source>
</evidence>
<evidence type="ECO:0000256" key="1">
    <source>
        <dbReference type="ARBA" id="ARBA00001974"/>
    </source>
</evidence>
<dbReference type="SUPFAM" id="SSF69000">
    <property type="entry name" value="FAD-dependent thiol oxidase"/>
    <property type="match status" value="1"/>
</dbReference>
<keyword evidence="5" id="KW-1015">Disulfide bond</keyword>
<evidence type="ECO:0000313" key="8">
    <source>
        <dbReference type="EMBL" id="KAE9391556.1"/>
    </source>
</evidence>
<evidence type="ECO:0000259" key="7">
    <source>
        <dbReference type="PROSITE" id="PS51324"/>
    </source>
</evidence>
<feature type="domain" description="ERV/ALR sulfhydryl oxidase" evidence="7">
    <location>
        <begin position="56"/>
        <end position="160"/>
    </location>
</feature>
<dbReference type="OrthoDB" id="17199at2759"/>
<keyword evidence="2 6" id="KW-0285">Flavoprotein</keyword>
<evidence type="ECO:0000256" key="6">
    <source>
        <dbReference type="RuleBase" id="RU371123"/>
    </source>
</evidence>
<gene>
    <name evidence="8" type="ORF">BT96DRAFT_831886</name>
</gene>
<evidence type="ECO:0000313" key="9">
    <source>
        <dbReference type="Proteomes" id="UP000799118"/>
    </source>
</evidence>
<dbReference type="PANTHER" id="PTHR12645">
    <property type="entry name" value="ALR/ERV"/>
    <property type="match status" value="1"/>
</dbReference>
<evidence type="ECO:0000256" key="2">
    <source>
        <dbReference type="ARBA" id="ARBA00022630"/>
    </source>
</evidence>
<accession>A0A6A4H1D0</accession>
<dbReference type="AlphaFoldDB" id="A0A6A4H1D0"/>
<reference evidence="8" key="1">
    <citation type="journal article" date="2019" name="Environ. Microbiol.">
        <title>Fungal ecological strategies reflected in gene transcription - a case study of two litter decomposers.</title>
        <authorList>
            <person name="Barbi F."/>
            <person name="Kohler A."/>
            <person name="Barry K."/>
            <person name="Baskaran P."/>
            <person name="Daum C."/>
            <person name="Fauchery L."/>
            <person name="Ihrmark K."/>
            <person name="Kuo A."/>
            <person name="LaButti K."/>
            <person name="Lipzen A."/>
            <person name="Morin E."/>
            <person name="Grigoriev I.V."/>
            <person name="Henrissat B."/>
            <person name="Lindahl B."/>
            <person name="Martin F."/>
        </authorList>
    </citation>
    <scope>NUCLEOTIDE SEQUENCE</scope>
    <source>
        <strain evidence="8">JB14</strain>
    </source>
</reference>
<dbReference type="EMBL" id="ML769620">
    <property type="protein sequence ID" value="KAE9391556.1"/>
    <property type="molecule type" value="Genomic_DNA"/>
</dbReference>
<name>A0A6A4H1D0_9AGAR</name>